<evidence type="ECO:0000313" key="2">
    <source>
        <dbReference type="EMBL" id="MFC7220955.1"/>
    </source>
</evidence>
<feature type="chain" id="PRO_5046518295" evidence="1">
    <location>
        <begin position="34"/>
        <end position="101"/>
    </location>
</feature>
<feature type="signal peptide" evidence="1">
    <location>
        <begin position="1"/>
        <end position="33"/>
    </location>
</feature>
<gene>
    <name evidence="2" type="ORF">ACFQLX_22770</name>
</gene>
<keyword evidence="3" id="KW-1185">Reference proteome</keyword>
<comment type="caution">
    <text evidence="2">The sequence shown here is derived from an EMBL/GenBank/DDBJ whole genome shotgun (WGS) entry which is preliminary data.</text>
</comment>
<reference evidence="3" key="1">
    <citation type="journal article" date="2019" name="Int. J. Syst. Evol. Microbiol.">
        <title>The Global Catalogue of Microorganisms (GCM) 10K type strain sequencing project: providing services to taxonomists for standard genome sequencing and annotation.</title>
        <authorList>
            <consortium name="The Broad Institute Genomics Platform"/>
            <consortium name="The Broad Institute Genome Sequencing Center for Infectious Disease"/>
            <person name="Wu L."/>
            <person name="Ma J."/>
        </authorList>
    </citation>
    <scope>NUCLEOTIDE SEQUENCE [LARGE SCALE GENOMIC DNA]</scope>
    <source>
        <strain evidence="3">CGMCC 1.13681</strain>
    </source>
</reference>
<evidence type="ECO:0000313" key="3">
    <source>
        <dbReference type="Proteomes" id="UP001596413"/>
    </source>
</evidence>
<organism evidence="2 3">
    <name type="scientific">Streptomyces polyrhachis</name>
    <dbReference type="NCBI Taxonomy" id="1282885"/>
    <lineage>
        <taxon>Bacteria</taxon>
        <taxon>Bacillati</taxon>
        <taxon>Actinomycetota</taxon>
        <taxon>Actinomycetes</taxon>
        <taxon>Kitasatosporales</taxon>
        <taxon>Streptomycetaceae</taxon>
        <taxon>Streptomyces</taxon>
    </lineage>
</organism>
<dbReference type="RefSeq" id="WP_386417991.1">
    <property type="nucleotide sequence ID" value="NZ_JBHSZO010000046.1"/>
</dbReference>
<dbReference type="Proteomes" id="UP001596413">
    <property type="component" value="Unassembled WGS sequence"/>
</dbReference>
<protein>
    <submittedName>
        <fullName evidence="2">Uncharacterized protein</fullName>
    </submittedName>
</protein>
<keyword evidence="1" id="KW-0732">Signal</keyword>
<sequence>MSHRSKKSARARVAAVIAAPVLCLGFMAPQAAAAAAAPAQVPSPTSLCGPHPTYGGFFCDLNDIAGLVSGVLTTALKLTCLNEQTNFIICRVNTDNTPFSG</sequence>
<name>A0ABW2GK19_9ACTN</name>
<proteinExistence type="predicted"/>
<accession>A0ABW2GK19</accession>
<dbReference type="EMBL" id="JBHSZO010000046">
    <property type="protein sequence ID" value="MFC7220955.1"/>
    <property type="molecule type" value="Genomic_DNA"/>
</dbReference>
<evidence type="ECO:0000256" key="1">
    <source>
        <dbReference type="SAM" id="SignalP"/>
    </source>
</evidence>